<gene>
    <name evidence="1" type="ORF">NP7_10405</name>
</gene>
<dbReference type="EMBL" id="CP024444">
    <property type="protein sequence ID" value="ATR79766.1"/>
    <property type="molecule type" value="Genomic_DNA"/>
</dbReference>
<name>A0A2D2LXP6_FAUOS</name>
<organism evidence="1 2">
    <name type="scientific">Faucicola osloensis</name>
    <name type="common">Moraxella osloensis</name>
    <dbReference type="NCBI Taxonomy" id="34062"/>
    <lineage>
        <taxon>Bacteria</taxon>
        <taxon>Pseudomonadati</taxon>
        <taxon>Pseudomonadota</taxon>
        <taxon>Gammaproteobacteria</taxon>
        <taxon>Moraxellales</taxon>
        <taxon>Moraxellaceae</taxon>
        <taxon>Faucicola</taxon>
    </lineage>
</organism>
<keyword evidence="1" id="KW-0614">Plasmid</keyword>
<evidence type="ECO:0000313" key="1">
    <source>
        <dbReference type="EMBL" id="ATR79766.1"/>
    </source>
</evidence>
<dbReference type="Proteomes" id="UP000229340">
    <property type="component" value="Plasmid pNP7-1"/>
</dbReference>
<protein>
    <submittedName>
        <fullName evidence="1">Uncharacterized protein</fullName>
    </submittedName>
</protein>
<evidence type="ECO:0000313" key="2">
    <source>
        <dbReference type="Proteomes" id="UP000229340"/>
    </source>
</evidence>
<reference evidence="2" key="1">
    <citation type="submission" date="2017-10" db="EMBL/GenBank/DDBJ databases">
        <title>Complete genome sequence of Moraxella osloensis NP7 isolated from human skin.</title>
        <authorList>
            <person name="Lee K."/>
            <person name="Lim J.Y."/>
            <person name="Hwang I."/>
        </authorList>
    </citation>
    <scope>NUCLEOTIDE SEQUENCE [LARGE SCALE GENOMIC DNA]</scope>
    <source>
        <strain evidence="2">NP7</strain>
        <plasmid evidence="2">pnp7-1</plasmid>
    </source>
</reference>
<accession>A0A2D2LXP6</accession>
<proteinExistence type="predicted"/>
<dbReference type="RefSeq" id="WP_100271109.1">
    <property type="nucleotide sequence ID" value="NZ_CP024444.1"/>
</dbReference>
<geneLocation type="plasmid" evidence="2">
    <name>pnp7-1</name>
</geneLocation>
<sequence length="128" mass="14374">MTTSIQNPNIITLMQDNPSVDNDMGEVLEYMWNNRHTVDVVANEAHVSASGYTHQIRFGLVKDNKFMNITPILHKVLGERMNRNGNLVIRSCGSDAVHDVLYRLYGILSDGLTGNGTRASFHYFNFTG</sequence>
<dbReference type="AlphaFoldDB" id="A0A2D2LXP6"/>